<dbReference type="GO" id="GO:0090729">
    <property type="term" value="F:toxin activity"/>
    <property type="evidence" value="ECO:0007669"/>
    <property type="project" value="InterPro"/>
</dbReference>
<organism evidence="6">
    <name type="scientific">Telescopus dhara</name>
    <name type="common">Egyptian catsnake</name>
    <dbReference type="NCBI Taxonomy" id="338837"/>
    <lineage>
        <taxon>Eukaryota</taxon>
        <taxon>Metazoa</taxon>
        <taxon>Chordata</taxon>
        <taxon>Craniata</taxon>
        <taxon>Vertebrata</taxon>
        <taxon>Euteleostomi</taxon>
        <taxon>Lepidosauria</taxon>
        <taxon>Squamata</taxon>
        <taxon>Bifurcata</taxon>
        <taxon>Unidentata</taxon>
        <taxon>Episquamata</taxon>
        <taxon>Toxicofera</taxon>
        <taxon>Serpentes</taxon>
        <taxon>Colubroidea</taxon>
        <taxon>Colubridae</taxon>
        <taxon>Colubrinae</taxon>
        <taxon>Telescopus</taxon>
    </lineage>
</organism>
<keyword evidence="2" id="KW-0964">Secreted</keyword>
<dbReference type="InterPro" id="IPR045860">
    <property type="entry name" value="Snake_toxin-like_sf"/>
</dbReference>
<dbReference type="SUPFAM" id="SSF57302">
    <property type="entry name" value="Snake toxin-like"/>
    <property type="match status" value="1"/>
</dbReference>
<feature type="signal peptide" evidence="4">
    <location>
        <begin position="1"/>
        <end position="19"/>
    </location>
</feature>
<dbReference type="InterPro" id="IPR003571">
    <property type="entry name" value="Snake_3FTx"/>
</dbReference>
<dbReference type="GO" id="GO:0005576">
    <property type="term" value="C:extracellular region"/>
    <property type="evidence" value="ECO:0007669"/>
    <property type="project" value="UniProtKB-SubCell"/>
</dbReference>
<evidence type="ECO:0000256" key="1">
    <source>
        <dbReference type="ARBA" id="ARBA00004613"/>
    </source>
</evidence>
<evidence type="ECO:0000256" key="2">
    <source>
        <dbReference type="ARBA" id="ARBA00022525"/>
    </source>
</evidence>
<feature type="chain" id="PRO_5002715588" evidence="4">
    <location>
        <begin position="20"/>
        <end position="92"/>
    </location>
</feature>
<keyword evidence="3" id="KW-1015">Disulfide bond</keyword>
<sequence>MKTLLLALAVVAFMCLGSGESSHCCFQCNHKTLQGCATPKPCKESYNTCYTVYVPEKNGELKWYMKACGRMCPTARYREIVKCCNTQECNND</sequence>
<evidence type="ECO:0000256" key="3">
    <source>
        <dbReference type="ARBA" id="ARBA00023157"/>
    </source>
</evidence>
<comment type="subcellular location">
    <subcellularLocation>
        <location evidence="1">Secreted</location>
    </subcellularLocation>
</comment>
<evidence type="ECO:0000256" key="4">
    <source>
        <dbReference type="SAM" id="SignalP"/>
    </source>
</evidence>
<dbReference type="CDD" id="cd00206">
    <property type="entry name" value="TFP_snake_toxin"/>
    <property type="match status" value="1"/>
</dbReference>
<dbReference type="AlphaFoldDB" id="A7X3S8"/>
<accession>A7X3S8</accession>
<protein>
    <submittedName>
        <fullName evidence="6">3FTx-Tel3</fullName>
    </submittedName>
</protein>
<keyword evidence="4" id="KW-0732">Signal</keyword>
<dbReference type="EMBL" id="EU029680">
    <property type="protein sequence ID" value="ABU68480.1"/>
    <property type="molecule type" value="mRNA"/>
</dbReference>
<dbReference type="InterPro" id="IPR035076">
    <property type="entry name" value="Toxin/TOLIP"/>
</dbReference>
<proteinExistence type="evidence at transcript level"/>
<evidence type="ECO:0000313" key="6">
    <source>
        <dbReference type="EMBL" id="ABU68480.1"/>
    </source>
</evidence>
<dbReference type="Pfam" id="PF00087">
    <property type="entry name" value="Toxin_TOLIP"/>
    <property type="match status" value="1"/>
</dbReference>
<feature type="domain" description="Snake toxin/toxin-like" evidence="5">
    <location>
        <begin position="25"/>
        <end position="90"/>
    </location>
</feature>
<name>A7X3S8_TELDH</name>
<dbReference type="Gene3D" id="2.10.60.10">
    <property type="entry name" value="CD59"/>
    <property type="match status" value="1"/>
</dbReference>
<evidence type="ECO:0000259" key="5">
    <source>
        <dbReference type="Pfam" id="PF00087"/>
    </source>
</evidence>
<reference evidence="6" key="1">
    <citation type="journal article" date="2007" name="Mol. Cell. Proteomics">
        <title>Evolution of an arsenal: structural and functional diversification of the venom system in the advanced snakes (Caenophidia).</title>
        <authorList>
            <person name="Fry B.G."/>
            <person name="Scheib H."/>
            <person name="van der Weerd L."/>
            <person name="Young B."/>
            <person name="McNaughtan J."/>
            <person name="Ramjan S.F.R."/>
            <person name="Vidal N."/>
            <person name="Poelmann R.E."/>
            <person name="Norman J.A."/>
        </authorList>
    </citation>
    <scope>NUCLEOTIDE SEQUENCE</scope>
    <source>
        <tissue evidence="6">Venom gland</tissue>
    </source>
</reference>